<dbReference type="EMBL" id="PP841134">
    <property type="protein sequence ID" value="XCN27498.1"/>
    <property type="molecule type" value="Genomic_DNA"/>
</dbReference>
<protein>
    <submittedName>
        <fullName evidence="1">Uncharacterized protein</fullName>
    </submittedName>
</protein>
<proteinExistence type="predicted"/>
<gene>
    <name evidence="1" type="ORF">MNNFUTWQ_CDS0028</name>
</gene>
<accession>A0AAU8KV53</accession>
<organism evidence="1">
    <name type="scientific">Acinetobacter phage vB_Ab_02_KEN_02</name>
    <dbReference type="NCBI Taxonomy" id="3143017"/>
    <lineage>
        <taxon>Viruses</taxon>
    </lineage>
</organism>
<evidence type="ECO:0000313" key="1">
    <source>
        <dbReference type="EMBL" id="XCN27498.1"/>
    </source>
</evidence>
<reference evidence="1" key="1">
    <citation type="submission" date="2024-05" db="EMBL/GenBank/DDBJ databases">
        <title>Complete Genome Sequences of 14 Acinetobacter baumannii phages isolated in Kenya.</title>
        <authorList>
            <person name="Mwai F."/>
            <person name="Kigen C."/>
            <person name="Makobe C."/>
            <person name="Georges M."/>
            <person name="Mutai I."/>
            <person name="Odoyo E."/>
            <person name="Gachoya M."/>
            <person name="Musila L."/>
        </authorList>
    </citation>
    <scope>NUCLEOTIDE SEQUENCE</scope>
</reference>
<sequence length="32" mass="4063">MTTFKECNHIYQYCWIYKAYLCIHCDKMRVEK</sequence>
<name>A0AAU8KV53_9VIRU</name>